<comment type="caution">
    <text evidence="8">The sequence shown here is derived from an EMBL/GenBank/DDBJ whole genome shotgun (WGS) entry which is preliminary data.</text>
</comment>
<organism evidence="8 9">
    <name type="scientific">Adineta ricciae</name>
    <name type="common">Rotifer</name>
    <dbReference type="NCBI Taxonomy" id="249248"/>
    <lineage>
        <taxon>Eukaryota</taxon>
        <taxon>Metazoa</taxon>
        <taxon>Spiralia</taxon>
        <taxon>Gnathifera</taxon>
        <taxon>Rotifera</taxon>
        <taxon>Eurotatoria</taxon>
        <taxon>Bdelloidea</taxon>
        <taxon>Adinetida</taxon>
        <taxon>Adinetidae</taxon>
        <taxon>Adineta</taxon>
    </lineage>
</organism>
<dbReference type="PANTHER" id="PTHR15090">
    <property type="entry name" value="SEQUESTOSOME 1-RELATED"/>
    <property type="match status" value="1"/>
</dbReference>
<evidence type="ECO:0000256" key="4">
    <source>
        <dbReference type="PROSITE-ProRule" id="PRU00228"/>
    </source>
</evidence>
<dbReference type="GO" id="GO:0007032">
    <property type="term" value="P:endosome organization"/>
    <property type="evidence" value="ECO:0007669"/>
    <property type="project" value="TreeGrafter"/>
</dbReference>
<dbReference type="InterPro" id="IPR052260">
    <property type="entry name" value="Autophagy_Rcpt_SigReg"/>
</dbReference>
<reference evidence="8" key="1">
    <citation type="submission" date="2021-02" db="EMBL/GenBank/DDBJ databases">
        <authorList>
            <person name="Nowell W R."/>
        </authorList>
    </citation>
    <scope>NUCLEOTIDE SEQUENCE</scope>
</reference>
<dbReference type="FunFam" id="3.30.60.90:FF:000016">
    <property type="entry name" value="Refractory to sigma P"/>
    <property type="match status" value="1"/>
</dbReference>
<dbReference type="GO" id="GO:0008270">
    <property type="term" value="F:zinc ion binding"/>
    <property type="evidence" value="ECO:0007669"/>
    <property type="project" value="UniProtKB-KW"/>
</dbReference>
<dbReference type="Gene3D" id="3.10.20.90">
    <property type="entry name" value="Phosphatidylinositol 3-kinase Catalytic Subunit, Chain A, domain 1"/>
    <property type="match status" value="1"/>
</dbReference>
<dbReference type="GO" id="GO:0000423">
    <property type="term" value="P:mitophagy"/>
    <property type="evidence" value="ECO:0007669"/>
    <property type="project" value="TreeGrafter"/>
</dbReference>
<dbReference type="Pfam" id="PF00564">
    <property type="entry name" value="PB1"/>
    <property type="match status" value="1"/>
</dbReference>
<keyword evidence="3" id="KW-0862">Zinc</keyword>
<accession>A0A816BGH2</accession>
<dbReference type="SMART" id="SM00666">
    <property type="entry name" value="PB1"/>
    <property type="match status" value="1"/>
</dbReference>
<dbReference type="SUPFAM" id="SSF54277">
    <property type="entry name" value="CAD &amp; PB1 domains"/>
    <property type="match status" value="1"/>
</dbReference>
<dbReference type="GO" id="GO:0005080">
    <property type="term" value="F:protein kinase C binding"/>
    <property type="evidence" value="ECO:0007669"/>
    <property type="project" value="TreeGrafter"/>
</dbReference>
<protein>
    <recommendedName>
        <fullName evidence="10">Sequestosome-1</fullName>
    </recommendedName>
</protein>
<evidence type="ECO:0000259" key="7">
    <source>
        <dbReference type="PROSITE" id="PS51745"/>
    </source>
</evidence>
<dbReference type="SUPFAM" id="SSF46934">
    <property type="entry name" value="UBA-like"/>
    <property type="match status" value="1"/>
</dbReference>
<dbReference type="GO" id="GO:0044753">
    <property type="term" value="C:amphisome"/>
    <property type="evidence" value="ECO:0007669"/>
    <property type="project" value="TreeGrafter"/>
</dbReference>
<gene>
    <name evidence="8" type="ORF">XAT740_LOCUS48909</name>
</gene>
<keyword evidence="9" id="KW-1185">Reference proteome</keyword>
<dbReference type="InterPro" id="IPR000433">
    <property type="entry name" value="Znf_ZZ"/>
</dbReference>
<feature type="region of interest" description="Disordered" evidence="5">
    <location>
        <begin position="277"/>
        <end position="351"/>
    </location>
</feature>
<evidence type="ECO:0008006" key="10">
    <source>
        <dbReference type="Google" id="ProtNLM"/>
    </source>
</evidence>
<dbReference type="Proteomes" id="UP000663828">
    <property type="component" value="Unassembled WGS sequence"/>
</dbReference>
<dbReference type="PANTHER" id="PTHR15090:SF0">
    <property type="entry name" value="SEQUESTOSOME-1"/>
    <property type="match status" value="1"/>
</dbReference>
<dbReference type="PROSITE" id="PS51745">
    <property type="entry name" value="PB1"/>
    <property type="match status" value="1"/>
</dbReference>
<dbReference type="GO" id="GO:0035973">
    <property type="term" value="P:aggrephagy"/>
    <property type="evidence" value="ECO:0007669"/>
    <property type="project" value="TreeGrafter"/>
</dbReference>
<evidence type="ECO:0000313" key="9">
    <source>
        <dbReference type="Proteomes" id="UP000663828"/>
    </source>
</evidence>
<proteinExistence type="predicted"/>
<feature type="compositionally biased region" description="Basic and acidic residues" evidence="5">
    <location>
        <begin position="309"/>
        <end position="319"/>
    </location>
</feature>
<feature type="compositionally biased region" description="Basic residues" evidence="5">
    <location>
        <begin position="168"/>
        <end position="201"/>
    </location>
</feature>
<dbReference type="GO" id="GO:0070530">
    <property type="term" value="F:K63-linked polyubiquitin modification-dependent protein binding"/>
    <property type="evidence" value="ECO:0007669"/>
    <property type="project" value="TreeGrafter"/>
</dbReference>
<dbReference type="Gene3D" id="3.30.60.90">
    <property type="match status" value="1"/>
</dbReference>
<dbReference type="InterPro" id="IPR053793">
    <property type="entry name" value="PB1-like"/>
</dbReference>
<dbReference type="CDD" id="cd02340">
    <property type="entry name" value="ZZ_NBR1_like"/>
    <property type="match status" value="1"/>
</dbReference>
<dbReference type="InterPro" id="IPR000270">
    <property type="entry name" value="PB1_dom"/>
</dbReference>
<evidence type="ECO:0000259" key="6">
    <source>
        <dbReference type="PROSITE" id="PS50135"/>
    </source>
</evidence>
<dbReference type="PROSITE" id="PS50135">
    <property type="entry name" value="ZF_ZZ_2"/>
    <property type="match status" value="1"/>
</dbReference>
<evidence type="ECO:0000256" key="5">
    <source>
        <dbReference type="SAM" id="MobiDB-lite"/>
    </source>
</evidence>
<feature type="compositionally biased region" description="Low complexity" evidence="5">
    <location>
        <begin position="290"/>
        <end position="308"/>
    </location>
</feature>
<name>A0A816BGH2_ADIRI</name>
<dbReference type="InterPro" id="IPR043145">
    <property type="entry name" value="Znf_ZZ_sf"/>
</dbReference>
<feature type="domain" description="PB1" evidence="7">
    <location>
        <begin position="4"/>
        <end position="91"/>
    </location>
</feature>
<dbReference type="Pfam" id="PF00569">
    <property type="entry name" value="ZZ"/>
    <property type="match status" value="1"/>
</dbReference>
<evidence type="ECO:0000313" key="8">
    <source>
        <dbReference type="EMBL" id="CAF1611087.1"/>
    </source>
</evidence>
<dbReference type="InterPro" id="IPR009060">
    <property type="entry name" value="UBA-like_sf"/>
</dbReference>
<dbReference type="AlphaFoldDB" id="A0A816BGH2"/>
<keyword evidence="2 4" id="KW-0863">Zinc-finger</keyword>
<dbReference type="SUPFAM" id="SSF57850">
    <property type="entry name" value="RING/U-box"/>
    <property type="match status" value="1"/>
</dbReference>
<dbReference type="PROSITE" id="PS01357">
    <property type="entry name" value="ZF_ZZ_1"/>
    <property type="match status" value="1"/>
</dbReference>
<keyword evidence="1" id="KW-0479">Metal-binding</keyword>
<dbReference type="SMART" id="SM00291">
    <property type="entry name" value="ZnF_ZZ"/>
    <property type="match status" value="1"/>
</dbReference>
<evidence type="ECO:0000256" key="1">
    <source>
        <dbReference type="ARBA" id="ARBA00022723"/>
    </source>
</evidence>
<evidence type="ECO:0000256" key="3">
    <source>
        <dbReference type="ARBA" id="ARBA00022833"/>
    </source>
</evidence>
<dbReference type="EMBL" id="CAJNOR010007116">
    <property type="protein sequence ID" value="CAF1611087.1"/>
    <property type="molecule type" value="Genomic_DNA"/>
</dbReference>
<dbReference type="Gene3D" id="1.10.8.10">
    <property type="entry name" value="DNA helicase RuvA subunit, C-terminal domain"/>
    <property type="match status" value="1"/>
</dbReference>
<feature type="region of interest" description="Disordered" evidence="5">
    <location>
        <begin position="164"/>
        <end position="207"/>
    </location>
</feature>
<dbReference type="GO" id="GO:0016235">
    <property type="term" value="C:aggresome"/>
    <property type="evidence" value="ECO:0007669"/>
    <property type="project" value="TreeGrafter"/>
</dbReference>
<sequence length="401" mass="45565">MENVYYIKAYFTKQGQEQPEIRRFKIDISSQNDAYQELHAKIASFQSNNDFTLQYLDEENELITFNSNDELRSAIALTEKANTLKVYVTSSQPLLREQKGQEAANKECHVGVECDNCKGPVIGFRYKCFVCPNYDLCEKCSAAGVHSEHNMIKITKPGNLHYPNGSHPHPHPPHHHIPPPPHHHIPPPPHHHIPPPPHHHIPPPQFFPNRQFLDQVQSQIPQWLPNLSNTAHFRTHLQQHLDTIKTNTQNHVQNSRQYLESVGQYLQQTLSPFGIDCDYHVDDANPTPNQQQTTAAAAETQQEEQTTTAHDEPSREPDAVPKYPDLASEGKANNEELPPTKFEQESTPISNPIEKAIDDCLEKMQAMGFVDTNGALRELIRSKNGEMNAVLDAINPRHYQS</sequence>
<evidence type="ECO:0000256" key="2">
    <source>
        <dbReference type="ARBA" id="ARBA00022771"/>
    </source>
</evidence>
<feature type="domain" description="ZZ-type" evidence="6">
    <location>
        <begin position="109"/>
        <end position="159"/>
    </location>
</feature>